<proteinExistence type="predicted"/>
<reference evidence="3" key="1">
    <citation type="journal article" date="2013" name="Proc. Natl. Acad. Sci. U.S.A.">
        <title>Genome structure and metabolic features in the red seaweed Chondrus crispus shed light on evolution of the Archaeplastida.</title>
        <authorList>
            <person name="Collen J."/>
            <person name="Porcel B."/>
            <person name="Carre W."/>
            <person name="Ball S.G."/>
            <person name="Chaparro C."/>
            <person name="Tonon T."/>
            <person name="Barbeyron T."/>
            <person name="Michel G."/>
            <person name="Noel B."/>
            <person name="Valentin K."/>
            <person name="Elias M."/>
            <person name="Artiguenave F."/>
            <person name="Arun A."/>
            <person name="Aury J.M."/>
            <person name="Barbosa-Neto J.F."/>
            <person name="Bothwell J.H."/>
            <person name="Bouget F.Y."/>
            <person name="Brillet L."/>
            <person name="Cabello-Hurtado F."/>
            <person name="Capella-Gutierrez S."/>
            <person name="Charrier B."/>
            <person name="Cladiere L."/>
            <person name="Cock J.M."/>
            <person name="Coelho S.M."/>
            <person name="Colleoni C."/>
            <person name="Czjzek M."/>
            <person name="Da Silva C."/>
            <person name="Delage L."/>
            <person name="Denoeud F."/>
            <person name="Deschamps P."/>
            <person name="Dittami S.M."/>
            <person name="Gabaldon T."/>
            <person name="Gachon C.M."/>
            <person name="Groisillier A."/>
            <person name="Herve C."/>
            <person name="Jabbari K."/>
            <person name="Katinka M."/>
            <person name="Kloareg B."/>
            <person name="Kowalczyk N."/>
            <person name="Labadie K."/>
            <person name="Leblanc C."/>
            <person name="Lopez P.J."/>
            <person name="McLachlan D.H."/>
            <person name="Meslet-Cladiere L."/>
            <person name="Moustafa A."/>
            <person name="Nehr Z."/>
            <person name="Nyvall Collen P."/>
            <person name="Panaud O."/>
            <person name="Partensky F."/>
            <person name="Poulain J."/>
            <person name="Rensing S.A."/>
            <person name="Rousvoal S."/>
            <person name="Samson G."/>
            <person name="Symeonidi A."/>
            <person name="Weissenbach J."/>
            <person name="Zambounis A."/>
            <person name="Wincker P."/>
            <person name="Boyen C."/>
        </authorList>
    </citation>
    <scope>NUCLEOTIDE SEQUENCE [LARGE SCALE GENOMIC DNA]</scope>
    <source>
        <strain evidence="3">cv. Stackhouse</strain>
    </source>
</reference>
<sequence>MHYKHTSQDATPNRREFGCKTQRRVEGSWMQDNTFIPASDSLSRHAHSKPDAMPIRSELAVRQLT</sequence>
<organism evidence="2 3">
    <name type="scientific">Chondrus crispus</name>
    <name type="common">Carrageen Irish moss</name>
    <name type="synonym">Polymorpha crispa</name>
    <dbReference type="NCBI Taxonomy" id="2769"/>
    <lineage>
        <taxon>Eukaryota</taxon>
        <taxon>Rhodophyta</taxon>
        <taxon>Florideophyceae</taxon>
        <taxon>Rhodymeniophycidae</taxon>
        <taxon>Gigartinales</taxon>
        <taxon>Gigartinaceae</taxon>
        <taxon>Chondrus</taxon>
    </lineage>
</organism>
<dbReference type="AlphaFoldDB" id="R7QLP9"/>
<keyword evidence="3" id="KW-1185">Reference proteome</keyword>
<evidence type="ECO:0000313" key="2">
    <source>
        <dbReference type="EMBL" id="CDF39427.1"/>
    </source>
</evidence>
<accession>R7QLP9</accession>
<protein>
    <submittedName>
        <fullName evidence="2">Uncharacterized protein</fullName>
    </submittedName>
</protein>
<dbReference type="GeneID" id="17327054"/>
<evidence type="ECO:0000313" key="3">
    <source>
        <dbReference type="Proteomes" id="UP000012073"/>
    </source>
</evidence>
<evidence type="ECO:0000256" key="1">
    <source>
        <dbReference type="SAM" id="MobiDB-lite"/>
    </source>
</evidence>
<dbReference type="Proteomes" id="UP000012073">
    <property type="component" value="Unassembled WGS sequence"/>
</dbReference>
<dbReference type="Gramene" id="CDF39427">
    <property type="protein sequence ID" value="CDF39427"/>
    <property type="gene ID" value="CHC_T00006577001"/>
</dbReference>
<feature type="region of interest" description="Disordered" evidence="1">
    <location>
        <begin position="40"/>
        <end position="65"/>
    </location>
</feature>
<gene>
    <name evidence="2" type="ORF">CHC_T00006577001</name>
</gene>
<dbReference type="EMBL" id="HG002031">
    <property type="protein sequence ID" value="CDF39427.1"/>
    <property type="molecule type" value="Genomic_DNA"/>
</dbReference>
<name>R7QLP9_CHOCR</name>
<dbReference type="RefSeq" id="XP_005719338.1">
    <property type="nucleotide sequence ID" value="XM_005719281.1"/>
</dbReference>
<dbReference type="KEGG" id="ccp:CHC_T00006577001"/>